<accession>T0HPQ5</accession>
<proteinExistence type="predicted"/>
<keyword evidence="7" id="KW-1185">Reference proteome</keyword>
<dbReference type="Proteomes" id="UP000015531">
    <property type="component" value="Unassembled WGS sequence"/>
</dbReference>
<dbReference type="PATRIC" id="fig|1331060.3.peg.471"/>
<dbReference type="eggNOG" id="COG0526">
    <property type="taxonomic scope" value="Bacteria"/>
</dbReference>
<dbReference type="PANTHER" id="PTHR42852">
    <property type="entry name" value="THIOL:DISULFIDE INTERCHANGE PROTEIN DSBE"/>
    <property type="match status" value="1"/>
</dbReference>
<keyword evidence="2" id="KW-0201">Cytochrome c-type biogenesis</keyword>
<evidence type="ECO:0000256" key="2">
    <source>
        <dbReference type="ARBA" id="ARBA00022748"/>
    </source>
</evidence>
<evidence type="ECO:0000256" key="1">
    <source>
        <dbReference type="ARBA" id="ARBA00004196"/>
    </source>
</evidence>
<dbReference type="PROSITE" id="PS00194">
    <property type="entry name" value="THIOREDOXIN_1"/>
    <property type="match status" value="1"/>
</dbReference>
<name>T0HPQ5_9SPHN</name>
<protein>
    <submittedName>
        <fullName evidence="6">Thioredoxin</fullName>
    </submittedName>
</protein>
<dbReference type="PROSITE" id="PS51352">
    <property type="entry name" value="THIOREDOXIN_2"/>
    <property type="match status" value="1"/>
</dbReference>
<dbReference type="SUPFAM" id="SSF52833">
    <property type="entry name" value="Thioredoxin-like"/>
    <property type="match status" value="1"/>
</dbReference>
<evidence type="ECO:0000313" key="7">
    <source>
        <dbReference type="Proteomes" id="UP000015531"/>
    </source>
</evidence>
<dbReference type="GO" id="GO:0017004">
    <property type="term" value="P:cytochrome complex assembly"/>
    <property type="evidence" value="ECO:0007669"/>
    <property type="project" value="UniProtKB-KW"/>
</dbReference>
<dbReference type="GO" id="GO:0030313">
    <property type="term" value="C:cell envelope"/>
    <property type="evidence" value="ECO:0007669"/>
    <property type="project" value="UniProtKB-SubCell"/>
</dbReference>
<dbReference type="Gene3D" id="3.40.30.10">
    <property type="entry name" value="Glutaredoxin"/>
    <property type="match status" value="1"/>
</dbReference>
<dbReference type="GO" id="GO:0015036">
    <property type="term" value="F:disulfide oxidoreductase activity"/>
    <property type="evidence" value="ECO:0007669"/>
    <property type="project" value="UniProtKB-ARBA"/>
</dbReference>
<gene>
    <name evidence="6" type="ORF">RLDS_02580</name>
</gene>
<dbReference type="InterPro" id="IPR013740">
    <property type="entry name" value="Redoxin"/>
</dbReference>
<dbReference type="Pfam" id="PF08534">
    <property type="entry name" value="Redoxin"/>
    <property type="match status" value="1"/>
</dbReference>
<dbReference type="InterPro" id="IPR036249">
    <property type="entry name" value="Thioredoxin-like_sf"/>
</dbReference>
<dbReference type="AlphaFoldDB" id="T0HPQ5"/>
<feature type="domain" description="Thioredoxin" evidence="5">
    <location>
        <begin position="69"/>
        <end position="211"/>
    </location>
</feature>
<dbReference type="EMBL" id="ATDP01000055">
    <property type="protein sequence ID" value="EQB18311.1"/>
    <property type="molecule type" value="Genomic_DNA"/>
</dbReference>
<feature type="region of interest" description="Disordered" evidence="4">
    <location>
        <begin position="35"/>
        <end position="57"/>
    </location>
</feature>
<dbReference type="CDD" id="cd02966">
    <property type="entry name" value="TlpA_like_family"/>
    <property type="match status" value="1"/>
</dbReference>
<dbReference type="InterPro" id="IPR017937">
    <property type="entry name" value="Thioredoxin_CS"/>
</dbReference>
<dbReference type="InterPro" id="IPR050553">
    <property type="entry name" value="Thioredoxin_ResA/DsbE_sf"/>
</dbReference>
<sequence>MLLEPEPMLSSSRALMILLLPALLAACDRQSPPKEQANAAISGEVAPTPGEATAEPKGEAAFNYKIDKSKAGTAAPDFVFQAPDGSDMTLQDFAGKPMLVNLWATWCAPCVAEMPTLDRVAAAHGAKGLAVLTISQDVQGAKAAGAFFAKHDLPHLKAYTDPDNRFGFSYATGVLPTTVLYDAQGKEMLRVIGAMDWEGAEARSLIDDALAS</sequence>
<evidence type="ECO:0000256" key="3">
    <source>
        <dbReference type="ARBA" id="ARBA00023284"/>
    </source>
</evidence>
<dbReference type="InterPro" id="IPR013766">
    <property type="entry name" value="Thioredoxin_domain"/>
</dbReference>
<comment type="subcellular location">
    <subcellularLocation>
        <location evidence="1">Cell envelope</location>
    </subcellularLocation>
</comment>
<comment type="caution">
    <text evidence="6">The sequence shown here is derived from an EMBL/GenBank/DDBJ whole genome shotgun (WGS) entry which is preliminary data.</text>
</comment>
<evidence type="ECO:0000259" key="5">
    <source>
        <dbReference type="PROSITE" id="PS51352"/>
    </source>
</evidence>
<evidence type="ECO:0000256" key="4">
    <source>
        <dbReference type="SAM" id="MobiDB-lite"/>
    </source>
</evidence>
<reference evidence="6 7" key="1">
    <citation type="journal article" date="2013" name="Genome Announc.">
        <title>Draft Genome Sequence of Sphingobium lactosutens Strain DS20T, Isolated from a Hexachlorocyclohexane Dumpsite.</title>
        <authorList>
            <person name="Kumar R."/>
            <person name="Dwivedi V."/>
            <person name="Negi V."/>
            <person name="Khurana J.P."/>
            <person name="Lal R."/>
        </authorList>
    </citation>
    <scope>NUCLEOTIDE SEQUENCE [LARGE SCALE GENOMIC DNA]</scope>
    <source>
        <strain evidence="6 7">DS20</strain>
    </source>
</reference>
<evidence type="ECO:0000313" key="6">
    <source>
        <dbReference type="EMBL" id="EQB18311.1"/>
    </source>
</evidence>
<keyword evidence="3" id="KW-0676">Redox-active center</keyword>
<dbReference type="PANTHER" id="PTHR42852:SF13">
    <property type="entry name" value="PROTEIN DIPZ"/>
    <property type="match status" value="1"/>
</dbReference>
<organism evidence="6 7">
    <name type="scientific">Sphingobium lactosutens DS20</name>
    <dbReference type="NCBI Taxonomy" id="1331060"/>
    <lineage>
        <taxon>Bacteria</taxon>
        <taxon>Pseudomonadati</taxon>
        <taxon>Pseudomonadota</taxon>
        <taxon>Alphaproteobacteria</taxon>
        <taxon>Sphingomonadales</taxon>
        <taxon>Sphingomonadaceae</taxon>
        <taxon>Sphingobium</taxon>
    </lineage>
</organism>